<dbReference type="Pfam" id="PF03007">
    <property type="entry name" value="WS_DGAT_cat"/>
    <property type="match status" value="1"/>
</dbReference>
<evidence type="ECO:0000313" key="13">
    <source>
        <dbReference type="EMBL" id="OAY34044.1"/>
    </source>
</evidence>
<keyword evidence="7" id="KW-0012">Acyltransferase</keyword>
<gene>
    <name evidence="13" type="ORF">MANES_13G145132v8</name>
</gene>
<accession>A0A2C9UT89</accession>
<evidence type="ECO:0000256" key="7">
    <source>
        <dbReference type="ARBA" id="ARBA00023315"/>
    </source>
</evidence>
<evidence type="ECO:0000256" key="1">
    <source>
        <dbReference type="ARBA" id="ARBA00004162"/>
    </source>
</evidence>
<dbReference type="PANTHER" id="PTHR31650:SF62">
    <property type="entry name" value="O-ACYLTRANSFERASE WSD1 C-TERMINAL DOMAIN-CONTAINING PROTEIN"/>
    <property type="match status" value="1"/>
</dbReference>
<dbReference type="GO" id="GO:0008374">
    <property type="term" value="F:O-acyltransferase activity"/>
    <property type="evidence" value="ECO:0000318"/>
    <property type="project" value="GO_Central"/>
</dbReference>
<dbReference type="Proteomes" id="UP000091857">
    <property type="component" value="Chromosome 13"/>
</dbReference>
<dbReference type="OMA" id="EVHIINY"/>
<dbReference type="GO" id="GO:0005886">
    <property type="term" value="C:plasma membrane"/>
    <property type="evidence" value="ECO:0000318"/>
    <property type="project" value="GO_Central"/>
</dbReference>
<dbReference type="Gramene" id="Manes.13G145132.2.v8.1">
    <property type="protein sequence ID" value="Manes.13G145132.2.v8.1.CDS"/>
    <property type="gene ID" value="Manes.13G145132.v8.1"/>
</dbReference>
<dbReference type="GO" id="GO:0005789">
    <property type="term" value="C:endoplasmic reticulum membrane"/>
    <property type="evidence" value="ECO:0007669"/>
    <property type="project" value="UniProtKB-SubCell"/>
</dbReference>
<dbReference type="STRING" id="3983.A0A2C9UT89"/>
<feature type="domain" description="O-acyltransferase WSD1-like N-terminal" evidence="11">
    <location>
        <begin position="68"/>
        <end position="263"/>
    </location>
</feature>
<dbReference type="GO" id="GO:0004144">
    <property type="term" value="F:diacylglycerol O-acyltransferase activity"/>
    <property type="evidence" value="ECO:0007669"/>
    <property type="project" value="UniProtKB-EC"/>
</dbReference>
<dbReference type="InterPro" id="IPR009721">
    <property type="entry name" value="O-acyltransferase_WSD1_C"/>
</dbReference>
<keyword evidence="5" id="KW-0808">Transferase</keyword>
<dbReference type="AlphaFoldDB" id="A0A2C9UT89"/>
<dbReference type="OrthoDB" id="619536at2759"/>
<comment type="pathway">
    <text evidence="4">Lipid metabolism.</text>
</comment>
<evidence type="ECO:0000256" key="9">
    <source>
        <dbReference type="ARBA" id="ARBA00047604"/>
    </source>
</evidence>
<dbReference type="PANTHER" id="PTHR31650">
    <property type="entry name" value="O-ACYLTRANSFERASE (WSD1-LIKE) FAMILY PROTEIN"/>
    <property type="match status" value="1"/>
</dbReference>
<evidence type="ECO:0000259" key="11">
    <source>
        <dbReference type="Pfam" id="PF03007"/>
    </source>
</evidence>
<protein>
    <submittedName>
        <fullName evidence="13">Uncharacterized protein</fullName>
    </submittedName>
</protein>
<keyword evidence="6" id="KW-0256">Endoplasmic reticulum</keyword>
<name>A0A2C9UT89_MANES</name>
<evidence type="ECO:0000313" key="14">
    <source>
        <dbReference type="Proteomes" id="UP000091857"/>
    </source>
</evidence>
<dbReference type="EMBL" id="CM004399">
    <property type="protein sequence ID" value="OAY34044.1"/>
    <property type="molecule type" value="Genomic_DNA"/>
</dbReference>
<keyword evidence="14" id="KW-1185">Reference proteome</keyword>
<dbReference type="GO" id="GO:0047196">
    <property type="term" value="F:long-chain-alcohol O-fatty-acyltransferase activity"/>
    <property type="evidence" value="ECO:0007669"/>
    <property type="project" value="UniProtKB-EC"/>
</dbReference>
<evidence type="ECO:0000256" key="4">
    <source>
        <dbReference type="ARBA" id="ARBA00005189"/>
    </source>
</evidence>
<comment type="similarity">
    <text evidence="8">In the N-terminal section; belongs to the long-chain O-acyltransferase family.</text>
</comment>
<reference evidence="14" key="1">
    <citation type="journal article" date="2016" name="Nat. Biotechnol.">
        <title>Sequencing wild and cultivated cassava and related species reveals extensive interspecific hybridization and genetic diversity.</title>
        <authorList>
            <person name="Bredeson J.V."/>
            <person name="Lyons J.B."/>
            <person name="Prochnik S.E."/>
            <person name="Wu G.A."/>
            <person name="Ha C.M."/>
            <person name="Edsinger-Gonzales E."/>
            <person name="Grimwood J."/>
            <person name="Schmutz J."/>
            <person name="Rabbi I.Y."/>
            <person name="Egesi C."/>
            <person name="Nauluvula P."/>
            <person name="Lebot V."/>
            <person name="Ndunguru J."/>
            <person name="Mkamilo G."/>
            <person name="Bart R.S."/>
            <person name="Setter T.L."/>
            <person name="Gleadow R.M."/>
            <person name="Kulakow P."/>
            <person name="Ferguson M.E."/>
            <person name="Rounsley S."/>
            <person name="Rokhsar D.S."/>
        </authorList>
    </citation>
    <scope>NUCLEOTIDE SEQUENCE [LARGE SCALE GENOMIC DNA]</scope>
    <source>
        <strain evidence="14">cv. AM560-2</strain>
    </source>
</reference>
<proteinExistence type="inferred from homology"/>
<dbReference type="InterPro" id="IPR045034">
    <property type="entry name" value="O-acyltransferase_WSD1-like"/>
</dbReference>
<sequence>MEIEQEVAMSEPVSPAGQYLSSSILSLSIIAVLESEVPIDDSQTMSLLKDVFLPINPRFSSVMVVNKKGEKRWRKVEVKLKDHIKTPRFPDGMSREFYDNCLDDYLSKIAMEELPQSQPLWEIHIIKYPTSEAEGNAIFKLHHSLGDGFSLMGALLSCLQRADNPAIPLTFPSVQLHNNNNLKGKRIGICRSLVRFFSSVVNTASDLCADIGRSSLVEDDKSPIRSAHPGVEFLPVSVVTLSFSLHHIKQIRAKLGATINDVITGTIFLATRLYMESEKQGTGKTRTAALVLLNTRMFGGYKSVQEMVKPNAELPWGNHFAFLSVSVPKLSGSEIEDPLQFVWKARKIIQRKRSSFSVFLTAKYLQLVRKFRGTQRVSKYLHGTLKNTSMGITNVMGPMEQMALANHPVKGLYFVVTGAPQSLMTGVVSYMGNVRVAALVEKDFIDPQKFKSHMQIAFDMIYKATFGAPPPPPSK</sequence>
<dbReference type="Pfam" id="PF06974">
    <property type="entry name" value="WS_DGAT_C"/>
    <property type="match status" value="1"/>
</dbReference>
<evidence type="ECO:0000259" key="12">
    <source>
        <dbReference type="Pfam" id="PF06974"/>
    </source>
</evidence>
<evidence type="ECO:0000256" key="6">
    <source>
        <dbReference type="ARBA" id="ARBA00022824"/>
    </source>
</evidence>
<comment type="pathway">
    <text evidence="3">Glycerolipid metabolism; triacylglycerol biosynthesis.</text>
</comment>
<comment type="catalytic activity">
    <reaction evidence="10">
        <text>an acyl-CoA + a 1,2-diacyl-sn-glycerol = a triacyl-sn-glycerol + CoA</text>
        <dbReference type="Rhea" id="RHEA:10868"/>
        <dbReference type="ChEBI" id="CHEBI:17815"/>
        <dbReference type="ChEBI" id="CHEBI:57287"/>
        <dbReference type="ChEBI" id="CHEBI:58342"/>
        <dbReference type="ChEBI" id="CHEBI:64615"/>
        <dbReference type="EC" id="2.3.1.20"/>
    </reaction>
</comment>
<comment type="caution">
    <text evidence="13">The sequence shown here is derived from an EMBL/GenBank/DDBJ whole genome shotgun (WGS) entry which is preliminary data.</text>
</comment>
<feature type="domain" description="O-acyltransferase WSD1 C-terminal" evidence="12">
    <location>
        <begin position="316"/>
        <end position="461"/>
    </location>
</feature>
<comment type="subcellular location">
    <subcellularLocation>
        <location evidence="1">Cell membrane</location>
        <topology evidence="1">Single-pass membrane protein</topology>
    </subcellularLocation>
    <subcellularLocation>
        <location evidence="2">Endoplasmic reticulum membrane</location>
    </subcellularLocation>
</comment>
<evidence type="ECO:0000256" key="2">
    <source>
        <dbReference type="ARBA" id="ARBA00004586"/>
    </source>
</evidence>
<evidence type="ECO:0000256" key="10">
    <source>
        <dbReference type="ARBA" id="ARBA00048109"/>
    </source>
</evidence>
<dbReference type="InterPro" id="IPR004255">
    <property type="entry name" value="O-acyltransferase_WSD1_N"/>
</dbReference>
<dbReference type="UniPathway" id="UPA00282"/>
<evidence type="ECO:0000256" key="5">
    <source>
        <dbReference type="ARBA" id="ARBA00022679"/>
    </source>
</evidence>
<evidence type="ECO:0000256" key="3">
    <source>
        <dbReference type="ARBA" id="ARBA00004771"/>
    </source>
</evidence>
<comment type="catalytic activity">
    <reaction evidence="9">
        <text>a long chain fatty alcohol + a fatty acyl-CoA = a long-chain alcohol wax ester + CoA</text>
        <dbReference type="Rhea" id="RHEA:38443"/>
        <dbReference type="ChEBI" id="CHEBI:17135"/>
        <dbReference type="ChEBI" id="CHEBI:57287"/>
        <dbReference type="ChEBI" id="CHEBI:77636"/>
        <dbReference type="ChEBI" id="CHEBI:235323"/>
        <dbReference type="EC" id="2.3.1.75"/>
    </reaction>
</comment>
<dbReference type="GO" id="GO:0019432">
    <property type="term" value="P:triglyceride biosynthetic process"/>
    <property type="evidence" value="ECO:0000318"/>
    <property type="project" value="GO_Central"/>
</dbReference>
<organism evidence="13 14">
    <name type="scientific">Manihot esculenta</name>
    <name type="common">Cassava</name>
    <name type="synonym">Jatropha manihot</name>
    <dbReference type="NCBI Taxonomy" id="3983"/>
    <lineage>
        <taxon>Eukaryota</taxon>
        <taxon>Viridiplantae</taxon>
        <taxon>Streptophyta</taxon>
        <taxon>Embryophyta</taxon>
        <taxon>Tracheophyta</taxon>
        <taxon>Spermatophyta</taxon>
        <taxon>Magnoliopsida</taxon>
        <taxon>eudicotyledons</taxon>
        <taxon>Gunneridae</taxon>
        <taxon>Pentapetalae</taxon>
        <taxon>rosids</taxon>
        <taxon>fabids</taxon>
        <taxon>Malpighiales</taxon>
        <taxon>Euphorbiaceae</taxon>
        <taxon>Crotonoideae</taxon>
        <taxon>Manihoteae</taxon>
        <taxon>Manihot</taxon>
    </lineage>
</organism>
<evidence type="ECO:0000256" key="8">
    <source>
        <dbReference type="ARBA" id="ARBA00024360"/>
    </source>
</evidence>